<dbReference type="GO" id="GO:0004519">
    <property type="term" value="F:endonuclease activity"/>
    <property type="evidence" value="ECO:0007669"/>
    <property type="project" value="UniProtKB-KW"/>
</dbReference>
<dbReference type="SUPFAM" id="SSF56219">
    <property type="entry name" value="DNase I-like"/>
    <property type="match status" value="1"/>
</dbReference>
<dbReference type="PANTHER" id="PTHR42834">
    <property type="entry name" value="ENDONUCLEASE/EXONUCLEASE/PHOSPHATASE FAMILY PROTEIN (AFU_ORTHOLOGUE AFUA_3G09210)"/>
    <property type="match status" value="1"/>
</dbReference>
<evidence type="ECO:0000256" key="1">
    <source>
        <dbReference type="SAM" id="MobiDB-lite"/>
    </source>
</evidence>
<dbReference type="PANTHER" id="PTHR42834:SF1">
    <property type="entry name" value="ENDONUCLEASE_EXONUCLEASE_PHOSPHATASE FAMILY PROTEIN (AFU_ORTHOLOGUE AFUA_3G09210)"/>
    <property type="match status" value="1"/>
</dbReference>
<dbReference type="EMBL" id="CP071247">
    <property type="protein sequence ID" value="QSP96455.1"/>
    <property type="molecule type" value="Genomic_DNA"/>
</dbReference>
<evidence type="ECO:0000313" key="4">
    <source>
        <dbReference type="Proteomes" id="UP000663555"/>
    </source>
</evidence>
<feature type="compositionally biased region" description="Basic and acidic residues" evidence="1">
    <location>
        <begin position="163"/>
        <end position="172"/>
    </location>
</feature>
<dbReference type="Proteomes" id="UP000663555">
    <property type="component" value="Chromosome"/>
</dbReference>
<dbReference type="InterPro" id="IPR036691">
    <property type="entry name" value="Endo/exonu/phosph_ase_sf"/>
</dbReference>
<dbReference type="InterPro" id="IPR047971">
    <property type="entry name" value="ExeM-like"/>
</dbReference>
<reference evidence="3 4" key="1">
    <citation type="submission" date="2021-03" db="EMBL/GenBank/DDBJ databases">
        <title>Genome sequencing of Marinobacter sp. LPB0319.</title>
        <authorList>
            <person name="Kim J."/>
        </authorList>
    </citation>
    <scope>NUCLEOTIDE SEQUENCE [LARGE SCALE GENOMIC DNA]</scope>
    <source>
        <strain evidence="3 4">LPB0319</strain>
    </source>
</reference>
<dbReference type="NCBIfam" id="NF033681">
    <property type="entry name" value="ExeM_NucH_DNase"/>
    <property type="match status" value="1"/>
</dbReference>
<proteinExistence type="predicted"/>
<keyword evidence="3" id="KW-0255">Endonuclease</keyword>
<dbReference type="CDD" id="cd04486">
    <property type="entry name" value="YhcR_OBF_like"/>
    <property type="match status" value="1"/>
</dbReference>
<organism evidence="3 4">
    <name type="scientific">Marinobacter salinisoli</name>
    <dbReference type="NCBI Taxonomy" id="2769486"/>
    <lineage>
        <taxon>Bacteria</taxon>
        <taxon>Pseudomonadati</taxon>
        <taxon>Pseudomonadota</taxon>
        <taxon>Gammaproteobacteria</taxon>
        <taxon>Pseudomonadales</taxon>
        <taxon>Marinobacteraceae</taxon>
        <taxon>Marinobacter</taxon>
    </lineage>
</organism>
<feature type="region of interest" description="Disordered" evidence="1">
    <location>
        <begin position="163"/>
        <end position="184"/>
    </location>
</feature>
<keyword evidence="4" id="KW-1185">Reference proteome</keyword>
<sequence>MAGKTVSVEGIITADSRAPGGWRGFYLQQADHETDRNPATSEALFVYTRHKAGKPGDRVRITARVKEHYDLTELVDVARLTVCGSPGLPAPIPVTLPWRQPPESLENMRIRVDTPLTVIDTYELARYGALTLANSDPVIATEVQTPRPGQNKPSSVQHRLVLDDGSSREHPRPIPWPPGGLTESNTVRAGDQITGIAGTLDFRHGAWRLQPETTPAFLPANPRKPPPQRPDAQHIRVLTLNLGNYFNGDGRGGDFPTPRGAESPEDFREQHRRLVTALTAPDPDILALAEVENDGYGSNSAVAELARALGKPWRVVATPGQDGTDQIRTVLLYRADRVRAPGSPGRLASGPFQHRGRPPLGQVFQRLGGDAAVAVVVVHFKSKGCRNARGEDRNRGDGQGCYASRRQREAKAVLDWLEHWPAETKIAGTLVTGDLNAYAREAPLQLLEQTGFTSMVHHFHPCSATHCPHYTYRYRGAKGSLDYALASKNLKPRILGAQTWLINADEPPALSYQSTLNPASPIPWRTSDHNPVIVDIRL</sequence>
<evidence type="ECO:0000259" key="2">
    <source>
        <dbReference type="Pfam" id="PF03372"/>
    </source>
</evidence>
<dbReference type="InterPro" id="IPR005135">
    <property type="entry name" value="Endo/exonuclease/phosphatase"/>
</dbReference>
<protein>
    <submittedName>
        <fullName evidence="3">ExeM/NucH family extracellular endonuclease</fullName>
    </submittedName>
</protein>
<dbReference type="Gene3D" id="3.60.10.10">
    <property type="entry name" value="Endonuclease/exonuclease/phosphatase"/>
    <property type="match status" value="1"/>
</dbReference>
<feature type="domain" description="Endonuclease/exonuclease/phosphatase" evidence="2">
    <location>
        <begin position="253"/>
        <end position="529"/>
    </location>
</feature>
<keyword evidence="3" id="KW-0540">Nuclease</keyword>
<evidence type="ECO:0000313" key="3">
    <source>
        <dbReference type="EMBL" id="QSP96455.1"/>
    </source>
</evidence>
<dbReference type="Pfam" id="PF03372">
    <property type="entry name" value="Exo_endo_phos"/>
    <property type="match status" value="1"/>
</dbReference>
<accession>A0ABX7MYE8</accession>
<name>A0ABX7MYE8_9GAMM</name>
<gene>
    <name evidence="3" type="ORF">LPB19_04360</name>
</gene>
<keyword evidence="3" id="KW-0378">Hydrolase</keyword>